<dbReference type="Proteomes" id="UP001240678">
    <property type="component" value="Unassembled WGS sequence"/>
</dbReference>
<evidence type="ECO:0000313" key="1">
    <source>
        <dbReference type="EMBL" id="KAK1528722.1"/>
    </source>
</evidence>
<organism evidence="1 2">
    <name type="scientific">Colletotrichum costaricense</name>
    <dbReference type="NCBI Taxonomy" id="1209916"/>
    <lineage>
        <taxon>Eukaryota</taxon>
        <taxon>Fungi</taxon>
        <taxon>Dikarya</taxon>
        <taxon>Ascomycota</taxon>
        <taxon>Pezizomycotina</taxon>
        <taxon>Sordariomycetes</taxon>
        <taxon>Hypocreomycetidae</taxon>
        <taxon>Glomerellales</taxon>
        <taxon>Glomerellaceae</taxon>
        <taxon>Colletotrichum</taxon>
        <taxon>Colletotrichum acutatum species complex</taxon>
    </lineage>
</organism>
<dbReference type="RefSeq" id="XP_060314424.1">
    <property type="nucleotide sequence ID" value="XM_060454724.1"/>
</dbReference>
<keyword evidence="2" id="KW-1185">Reference proteome</keyword>
<accession>A0AAI9YYC3</accession>
<sequence length="72" mass="8550">MDWLLDGSLLSNSETDLANVFEYEPRSVKVVQLDDEDGEPKQWKVNDEGWKEWFHENHRDLDQSYKPKITVV</sequence>
<evidence type="ECO:0000313" key="2">
    <source>
        <dbReference type="Proteomes" id="UP001240678"/>
    </source>
</evidence>
<reference evidence="1 2" key="1">
    <citation type="submission" date="2016-10" db="EMBL/GenBank/DDBJ databases">
        <title>The genome sequence of Colletotrichum fioriniae PJ7.</title>
        <authorList>
            <person name="Baroncelli R."/>
        </authorList>
    </citation>
    <scope>NUCLEOTIDE SEQUENCE [LARGE SCALE GENOMIC DNA]</scope>
    <source>
        <strain evidence="1 2">IMI 309622</strain>
    </source>
</reference>
<name>A0AAI9YYC3_9PEZI</name>
<gene>
    <name evidence="1" type="ORF">CCOS01_06556</name>
</gene>
<dbReference type="GeneID" id="85338271"/>
<dbReference type="AlphaFoldDB" id="A0AAI9YYC3"/>
<comment type="caution">
    <text evidence="1">The sequence shown here is derived from an EMBL/GenBank/DDBJ whole genome shotgun (WGS) entry which is preliminary data.</text>
</comment>
<protein>
    <submittedName>
        <fullName evidence="1">Uncharacterized protein</fullName>
    </submittedName>
</protein>
<dbReference type="EMBL" id="MOOE01000006">
    <property type="protein sequence ID" value="KAK1528722.1"/>
    <property type="molecule type" value="Genomic_DNA"/>
</dbReference>
<proteinExistence type="predicted"/>